<evidence type="ECO:0000256" key="1">
    <source>
        <dbReference type="SAM" id="MobiDB-lite"/>
    </source>
</evidence>
<feature type="compositionally biased region" description="Basic and acidic residues" evidence="1">
    <location>
        <begin position="1"/>
        <end position="14"/>
    </location>
</feature>
<dbReference type="PANTHER" id="PTHR31134">
    <property type="entry name" value="TRANSMEMBRANE PROTEIN 128"/>
    <property type="match status" value="1"/>
</dbReference>
<keyword evidence="2" id="KW-1133">Transmembrane helix</keyword>
<dbReference type="EMBL" id="JABMIG020000072">
    <property type="protein sequence ID" value="KAL3795333.1"/>
    <property type="molecule type" value="Genomic_DNA"/>
</dbReference>
<feature type="transmembrane region" description="Helical" evidence="2">
    <location>
        <begin position="75"/>
        <end position="97"/>
    </location>
</feature>
<keyword evidence="4" id="KW-1185">Reference proteome</keyword>
<evidence type="ECO:0008006" key="5">
    <source>
        <dbReference type="Google" id="ProtNLM"/>
    </source>
</evidence>
<gene>
    <name evidence="3" type="ORF">HJC23_009506</name>
</gene>
<reference evidence="3 4" key="1">
    <citation type="journal article" date="2020" name="G3 (Bethesda)">
        <title>Improved Reference Genome for Cyclotella cryptica CCMP332, a Model for Cell Wall Morphogenesis, Salinity Adaptation, and Lipid Production in Diatoms (Bacillariophyta).</title>
        <authorList>
            <person name="Roberts W.R."/>
            <person name="Downey K.M."/>
            <person name="Ruck E.C."/>
            <person name="Traller J.C."/>
            <person name="Alverson A.J."/>
        </authorList>
    </citation>
    <scope>NUCLEOTIDE SEQUENCE [LARGE SCALE GENOMIC DNA]</scope>
    <source>
        <strain evidence="3 4">CCMP332</strain>
    </source>
</reference>
<evidence type="ECO:0000313" key="3">
    <source>
        <dbReference type="EMBL" id="KAL3795333.1"/>
    </source>
</evidence>
<dbReference type="PANTHER" id="PTHR31134:SF1">
    <property type="entry name" value="TRANSMEMBRANE PROTEIN 128"/>
    <property type="match status" value="1"/>
</dbReference>
<comment type="caution">
    <text evidence="3">The sequence shown here is derived from an EMBL/GenBank/DDBJ whole genome shotgun (WGS) entry which is preliminary data.</text>
</comment>
<keyword evidence="2" id="KW-0472">Membrane</keyword>
<feature type="transmembrane region" description="Helical" evidence="2">
    <location>
        <begin position="147"/>
        <end position="170"/>
    </location>
</feature>
<sequence>MEAYRRVATNEREISGGSRTSDSNDDDAPAPLRSRAERISDKLHALAWTVSASFIASYTHLFHTIFTDQRILRTLLHASIVLFSINIVLIFYLTVYLPHVKFRKLSNSKISASSSAFWDVYCPRVIPTMTACGVIGSFLLVRACYPVWGFLTPLILGWVALGAFFSLHFIPWF</sequence>
<proteinExistence type="predicted"/>
<accession>A0ABD3Q517</accession>
<dbReference type="InterPro" id="IPR033579">
    <property type="entry name" value="TMEM128"/>
</dbReference>
<name>A0ABD3Q517_9STRA</name>
<dbReference type="Pfam" id="PF20479">
    <property type="entry name" value="TMEM128"/>
    <property type="match status" value="1"/>
</dbReference>
<evidence type="ECO:0000313" key="4">
    <source>
        <dbReference type="Proteomes" id="UP001516023"/>
    </source>
</evidence>
<dbReference type="Proteomes" id="UP001516023">
    <property type="component" value="Unassembled WGS sequence"/>
</dbReference>
<feature type="transmembrane region" description="Helical" evidence="2">
    <location>
        <begin position="118"/>
        <end position="141"/>
    </location>
</feature>
<dbReference type="AlphaFoldDB" id="A0ABD3Q517"/>
<organism evidence="3 4">
    <name type="scientific">Cyclotella cryptica</name>
    <dbReference type="NCBI Taxonomy" id="29204"/>
    <lineage>
        <taxon>Eukaryota</taxon>
        <taxon>Sar</taxon>
        <taxon>Stramenopiles</taxon>
        <taxon>Ochrophyta</taxon>
        <taxon>Bacillariophyta</taxon>
        <taxon>Coscinodiscophyceae</taxon>
        <taxon>Thalassiosirophycidae</taxon>
        <taxon>Stephanodiscales</taxon>
        <taxon>Stephanodiscaceae</taxon>
        <taxon>Cyclotella</taxon>
    </lineage>
</organism>
<feature type="region of interest" description="Disordered" evidence="1">
    <location>
        <begin position="1"/>
        <end position="31"/>
    </location>
</feature>
<keyword evidence="2" id="KW-0812">Transmembrane</keyword>
<evidence type="ECO:0000256" key="2">
    <source>
        <dbReference type="SAM" id="Phobius"/>
    </source>
</evidence>
<protein>
    <recommendedName>
        <fullName evidence="5">Glycerophosphocholine acyltransferase 1</fullName>
    </recommendedName>
</protein>